<accession>A0A3A8NYS3</accession>
<evidence type="ECO:0000313" key="2">
    <source>
        <dbReference type="EMBL" id="RKH47411.1"/>
    </source>
</evidence>
<sequence>MPLLVLAATTVAAQPQVSSRVGLVRVKDATGLASESALRDTLQRALERSGQFQTVGKRQLAQAARALRVPAGRQADPEHLPQLAERLSFDTAVTASLTRRGVGFRLVLRAVDPGSGQQLALAFTDLGKPRLRAEAADRLVQSLSRKLPPRSAAPPADTAPEPPPVAEAPRAPESSVPSDDAWAAAMSGVDFAQDAPEPPQTQPPVELGARVAVEHFSYPKHLGDDRVSGRDVAELAVQVRGSTQGARAQGSFLMRRDFADPSRDRFDVEEAFFELKGSRWAFRAGRVLTSWGAASLYNPSDVLDPVDLRDPLAPEKRGAWMARLSAFFGPVLLEGYFLPVPEQNLLPLPEAIGPDGAFVARSRWSRGRLPLPEGLSARVTLVPPRVPSARLAHAQGGVRLVASVGGADLSLGFVTLMDRMPTLRVDILPTPAPPPELDVTVTGSHERVHVATFDAEYSLGKLRLVAEAAAFLTRDRRAQNPFVEDPYAIGVIGGDYQVGPFLQDHSLHVFLEWVQAQALVGRLSDDALGRLRRPVPGGLLTRVAYEAGPDLRFEVAGTLSLRGDDGFVNPRVEYVLFDRVKARLEYLWLFGSAKEGSFAPFRDNSRLEASMEASF</sequence>
<evidence type="ECO:0000313" key="3">
    <source>
        <dbReference type="Proteomes" id="UP000273405"/>
    </source>
</evidence>
<protein>
    <submittedName>
        <fullName evidence="2">Uncharacterized protein</fullName>
    </submittedName>
</protein>
<organism evidence="2 3">
    <name type="scientific">Corallococcus sicarius</name>
    <dbReference type="NCBI Taxonomy" id="2316726"/>
    <lineage>
        <taxon>Bacteria</taxon>
        <taxon>Pseudomonadati</taxon>
        <taxon>Myxococcota</taxon>
        <taxon>Myxococcia</taxon>
        <taxon>Myxococcales</taxon>
        <taxon>Cystobacterineae</taxon>
        <taxon>Myxococcaceae</taxon>
        <taxon>Corallococcus</taxon>
    </lineage>
</organism>
<dbReference type="Proteomes" id="UP000273405">
    <property type="component" value="Unassembled WGS sequence"/>
</dbReference>
<dbReference type="AlphaFoldDB" id="A0A3A8NYS3"/>
<comment type="caution">
    <text evidence="2">The sequence shown here is derived from an EMBL/GenBank/DDBJ whole genome shotgun (WGS) entry which is preliminary data.</text>
</comment>
<gene>
    <name evidence="2" type="ORF">D7X12_02810</name>
</gene>
<keyword evidence="3" id="KW-1185">Reference proteome</keyword>
<dbReference type="EMBL" id="RAWG01000011">
    <property type="protein sequence ID" value="RKH47411.1"/>
    <property type="molecule type" value="Genomic_DNA"/>
</dbReference>
<proteinExistence type="predicted"/>
<evidence type="ECO:0000256" key="1">
    <source>
        <dbReference type="SAM" id="MobiDB-lite"/>
    </source>
</evidence>
<feature type="region of interest" description="Disordered" evidence="1">
    <location>
        <begin position="144"/>
        <end position="180"/>
    </location>
</feature>
<reference evidence="3" key="1">
    <citation type="submission" date="2018-09" db="EMBL/GenBank/DDBJ databases">
        <authorList>
            <person name="Livingstone P.G."/>
            <person name="Whitworth D.E."/>
        </authorList>
    </citation>
    <scope>NUCLEOTIDE SEQUENCE [LARGE SCALE GENOMIC DNA]</scope>
    <source>
        <strain evidence="3">CA040B</strain>
    </source>
</reference>
<name>A0A3A8NYS3_9BACT</name>